<protein>
    <submittedName>
        <fullName evidence="6">CmpA/NrtA family ABC transporter substrate-binding protein</fullName>
    </submittedName>
</protein>
<dbReference type="EMBL" id="JBHTBR010000002">
    <property type="protein sequence ID" value="MFC7290599.1"/>
    <property type="molecule type" value="Genomic_DNA"/>
</dbReference>
<dbReference type="CDD" id="cd13553">
    <property type="entry name" value="PBP2_NrtA_CpmA_like"/>
    <property type="match status" value="1"/>
</dbReference>
<dbReference type="SUPFAM" id="SSF53850">
    <property type="entry name" value="Periplasmic binding protein-like II"/>
    <property type="match status" value="1"/>
</dbReference>
<keyword evidence="7" id="KW-1185">Reference proteome</keyword>
<evidence type="ECO:0000313" key="6">
    <source>
        <dbReference type="EMBL" id="MFC7290599.1"/>
    </source>
</evidence>
<evidence type="ECO:0000256" key="1">
    <source>
        <dbReference type="ARBA" id="ARBA00004308"/>
    </source>
</evidence>
<comment type="caution">
    <text evidence="6">The sequence shown here is derived from an EMBL/GenBank/DDBJ whole genome shotgun (WGS) entry which is preliminary data.</text>
</comment>
<gene>
    <name evidence="6" type="ORF">ACFQS8_03135</name>
</gene>
<sequence>MNTPAINIGFARLSDCAMIAVAKEHGLFEKHGLDVNLIRYKSWAAMRDGLAHKMIDAAHMLSPMVVASAAGLGPYPGQFTTGFAFNLNGNAITVSNSLLRHMQSISPESMLQCPLSAKGLKHVVEIRKATGQPKLVFAHVYHFSMHAYELRYWLSAAGIDPDEDVELVVVPPAQMVDSLRAKEIDGYCVGEPWNTAAALAGLGHTLITSSEIWAGHIEKVLAVRSQWADANEDIHQSLIKALLEASIWLDHQDNRVEAAQLISSSKYVDAPLQDILSSLTGKNRQTGGNLRRDMPDFNIFHRYAANFPWVSQAKWILTQMVRWNQISSNIDFDKIARLAFRPNVYRQAALELNVATPLIDEKIEGSNHHAWILNSASQAIAMGADNFIDGRIFDPQQPEEYILNFQTDDEFKTSKMPAQVE</sequence>
<name>A0ABW2II10_9PROT</name>
<dbReference type="InterPro" id="IPR044527">
    <property type="entry name" value="NrtA/CpmA_ABC-bd_dom"/>
</dbReference>
<reference evidence="7" key="1">
    <citation type="journal article" date="2019" name="Int. J. Syst. Evol. Microbiol.">
        <title>The Global Catalogue of Microorganisms (GCM) 10K type strain sequencing project: providing services to taxonomists for standard genome sequencing and annotation.</title>
        <authorList>
            <consortium name="The Broad Institute Genomics Platform"/>
            <consortium name="The Broad Institute Genome Sequencing Center for Infectious Disease"/>
            <person name="Wu L."/>
            <person name="Ma J."/>
        </authorList>
    </citation>
    <scope>NUCLEOTIDE SEQUENCE [LARGE SCALE GENOMIC DNA]</scope>
    <source>
        <strain evidence="7">CCUG 51308</strain>
    </source>
</reference>
<evidence type="ECO:0000256" key="2">
    <source>
        <dbReference type="ARBA" id="ARBA00022448"/>
    </source>
</evidence>
<comment type="subcellular location">
    <subcellularLocation>
        <location evidence="1">Endomembrane system</location>
    </subcellularLocation>
</comment>
<proteinExistence type="predicted"/>
<evidence type="ECO:0000256" key="3">
    <source>
        <dbReference type="ARBA" id="ARBA00022475"/>
    </source>
</evidence>
<dbReference type="Pfam" id="PF13379">
    <property type="entry name" value="NMT1_2"/>
    <property type="match status" value="1"/>
</dbReference>
<keyword evidence="5" id="KW-0472">Membrane</keyword>
<dbReference type="Proteomes" id="UP001596492">
    <property type="component" value="Unassembled WGS sequence"/>
</dbReference>
<evidence type="ECO:0000256" key="4">
    <source>
        <dbReference type="ARBA" id="ARBA00022519"/>
    </source>
</evidence>
<dbReference type="RefSeq" id="WP_382165618.1">
    <property type="nucleotide sequence ID" value="NZ_JBHTBR010000002.1"/>
</dbReference>
<evidence type="ECO:0000313" key="7">
    <source>
        <dbReference type="Proteomes" id="UP001596492"/>
    </source>
</evidence>
<dbReference type="Gene3D" id="3.40.190.10">
    <property type="entry name" value="Periplasmic binding protein-like II"/>
    <property type="match status" value="2"/>
</dbReference>
<keyword evidence="3" id="KW-1003">Cell membrane</keyword>
<dbReference type="PANTHER" id="PTHR30024:SF43">
    <property type="entry name" value="BLL4572 PROTEIN"/>
    <property type="match status" value="1"/>
</dbReference>
<accession>A0ABW2II10</accession>
<dbReference type="PANTHER" id="PTHR30024">
    <property type="entry name" value="ALIPHATIC SULFONATES-BINDING PROTEIN-RELATED"/>
    <property type="match status" value="1"/>
</dbReference>
<organism evidence="6 7">
    <name type="scientific">Hirschia litorea</name>
    <dbReference type="NCBI Taxonomy" id="1199156"/>
    <lineage>
        <taxon>Bacteria</taxon>
        <taxon>Pseudomonadati</taxon>
        <taxon>Pseudomonadota</taxon>
        <taxon>Alphaproteobacteria</taxon>
        <taxon>Hyphomonadales</taxon>
        <taxon>Hyphomonadaceae</taxon>
        <taxon>Hirschia</taxon>
    </lineage>
</organism>
<keyword evidence="2" id="KW-0813">Transport</keyword>
<keyword evidence="4" id="KW-0997">Cell inner membrane</keyword>
<evidence type="ECO:0000256" key="5">
    <source>
        <dbReference type="ARBA" id="ARBA00023136"/>
    </source>
</evidence>